<dbReference type="HOGENOM" id="CLU_1554084_0_0_5"/>
<gene>
    <name evidence="2" type="ordered locus">RPE_1112</name>
</gene>
<keyword evidence="1" id="KW-1133">Transmembrane helix</keyword>
<reference evidence="2" key="1">
    <citation type="submission" date="2006-09" db="EMBL/GenBank/DDBJ databases">
        <title>Complete sequence of Rhodopseudomonas palustris BisA53.</title>
        <authorList>
            <consortium name="US DOE Joint Genome Institute"/>
            <person name="Copeland A."/>
            <person name="Lucas S."/>
            <person name="Lapidus A."/>
            <person name="Barry K."/>
            <person name="Detter J.C."/>
            <person name="Glavina del Rio T."/>
            <person name="Hammon N."/>
            <person name="Israni S."/>
            <person name="Dalin E."/>
            <person name="Tice H."/>
            <person name="Pitluck S."/>
            <person name="Chain P."/>
            <person name="Malfatti S."/>
            <person name="Shin M."/>
            <person name="Vergez L."/>
            <person name="Schmutz J."/>
            <person name="Larimer F."/>
            <person name="Land M."/>
            <person name="Hauser L."/>
            <person name="Pelletier D.A."/>
            <person name="Kyrpides N."/>
            <person name="Kim E."/>
            <person name="Harwood C.S."/>
            <person name="Oda Y."/>
            <person name="Richardson P."/>
        </authorList>
    </citation>
    <scope>NUCLEOTIDE SEQUENCE [LARGE SCALE GENOMIC DNA]</scope>
    <source>
        <strain evidence="2">BisA53</strain>
    </source>
</reference>
<organism evidence="2">
    <name type="scientific">Rhodopseudomonas palustris (strain BisA53)</name>
    <dbReference type="NCBI Taxonomy" id="316055"/>
    <lineage>
        <taxon>Bacteria</taxon>
        <taxon>Pseudomonadati</taxon>
        <taxon>Pseudomonadota</taxon>
        <taxon>Alphaproteobacteria</taxon>
        <taxon>Hyphomicrobiales</taxon>
        <taxon>Nitrobacteraceae</taxon>
        <taxon>Rhodopseudomonas</taxon>
    </lineage>
</organism>
<dbReference type="EMBL" id="CP000463">
    <property type="protein sequence ID" value="ABJ05064.1"/>
    <property type="molecule type" value="Genomic_DNA"/>
</dbReference>
<evidence type="ECO:0008006" key="3">
    <source>
        <dbReference type="Google" id="ProtNLM"/>
    </source>
</evidence>
<dbReference type="KEGG" id="rpe:RPE_1112"/>
<evidence type="ECO:0000256" key="1">
    <source>
        <dbReference type="SAM" id="Phobius"/>
    </source>
</evidence>
<feature type="transmembrane region" description="Helical" evidence="1">
    <location>
        <begin position="136"/>
        <end position="155"/>
    </location>
</feature>
<keyword evidence="1" id="KW-0812">Transmembrane</keyword>
<name>Q07SM0_RHOP5</name>
<accession>Q07SM0</accession>
<protein>
    <recommendedName>
        <fullName evidence="3">PEP-CTERM protein-sorting domain-containing protein</fullName>
    </recommendedName>
</protein>
<dbReference type="AlphaFoldDB" id="Q07SM0"/>
<keyword evidence="1" id="KW-0472">Membrane</keyword>
<proteinExistence type="predicted"/>
<sequence length="172" mass="18602">MTGLGAEPSYPDQSYDRLLITGYSGSFSTPTASIKLNDIRFDVGYNAWTPQDPKVYSFSENLTIDGITGTLTIPFAIQISYTDTLEIAALSPQFNVGNYLVTITPLLIENKGNGSYGKELFALVQAQVGSVSSTPLPAALPMMISGLAGIGFVNWRRKRKHATHNSDTSMKS</sequence>
<evidence type="ECO:0000313" key="2">
    <source>
        <dbReference type="EMBL" id="ABJ05064.1"/>
    </source>
</evidence>